<dbReference type="PROSITE" id="PS00488">
    <property type="entry name" value="PAL_HISTIDASE"/>
    <property type="match status" value="1"/>
</dbReference>
<evidence type="ECO:0000256" key="2">
    <source>
        <dbReference type="SAM" id="MobiDB-lite"/>
    </source>
</evidence>
<dbReference type="Pfam" id="PF00221">
    <property type="entry name" value="Lyase_aromatic"/>
    <property type="match status" value="1"/>
</dbReference>
<keyword evidence="4" id="KW-1185">Reference proteome</keyword>
<dbReference type="InterPro" id="IPR001106">
    <property type="entry name" value="Aromatic_Lyase"/>
</dbReference>
<gene>
    <name evidence="3" type="ORF">KVT40_006680</name>
</gene>
<dbReference type="CDD" id="cd00332">
    <property type="entry name" value="PAL-HAL"/>
    <property type="match status" value="1"/>
</dbReference>
<dbReference type="AlphaFoldDB" id="A0A8K0PGU4"/>
<proteinExistence type="inferred from homology"/>
<dbReference type="GO" id="GO:0016841">
    <property type="term" value="F:ammonia-lyase activity"/>
    <property type="evidence" value="ECO:0007669"/>
    <property type="project" value="InterPro"/>
</dbReference>
<feature type="compositionally biased region" description="Gly residues" evidence="2">
    <location>
        <begin position="542"/>
        <end position="557"/>
    </location>
</feature>
<evidence type="ECO:0008006" key="5">
    <source>
        <dbReference type="Google" id="ProtNLM"/>
    </source>
</evidence>
<dbReference type="Proteomes" id="UP000809789">
    <property type="component" value="Unassembled WGS sequence"/>
</dbReference>
<dbReference type="Gene3D" id="1.20.200.10">
    <property type="entry name" value="Fumarase/aspartase (Central domain)"/>
    <property type="match status" value="1"/>
</dbReference>
<comment type="caution">
    <text evidence="3">The sequence shown here is derived from an EMBL/GenBank/DDBJ whole genome shotgun (WGS) entry which is preliminary data.</text>
</comment>
<sequence>MSLLFNTSFQDLLLAHWDDIESAKRGTTISGDVITIADIVASSTYISKTSVTPSTLEAATKSYEVLDEKIVGGEVIYGVNTGYGGSADQRSGDMSDLQQNLFHLLLAGIIDEAPTDDNRVHGTLDSGRSETRRLDYSAEERFDSGNEDEFHDKTPLQVRNEEFDPIFKTTMPETWIRAAMLVRLQSLAFGASGVRPDIINSLVQLLNANIVPVTPLCGSISASGDLQPLAYLGALMQGKTFAMAHCGKQNNGRARHIQRADVALREAGIEPIEIKAKEGLAIVNRQCLNLLALSQLITAMTVEALGGSTESFHPFLSRMRPHMGQGKTAKTILHHLQGSRLTLDPSSEDTGKLRQDRYSTRTAPQWIGPIMEDFLLAHTQILTEMNSVTDNPLIDPISRTILHGGNFQAKAITSAVEKLRLGLQSLGRLSFSQLTELINPATNNGLPANLTANDPSKSFLYKGADIMAAALTSELGVLANPVGSHVQTAEMGNQGVNSLALVSARYTAEAVEVVSQLMAVQIVVLCQALELRAGLERSQPGRGAGGEKQGEEGGVPW</sequence>
<evidence type="ECO:0000313" key="4">
    <source>
        <dbReference type="Proteomes" id="UP000809789"/>
    </source>
</evidence>
<dbReference type="InterPro" id="IPR008948">
    <property type="entry name" value="L-Aspartase-like"/>
</dbReference>
<dbReference type="Gene3D" id="1.10.275.10">
    <property type="entry name" value="Fumarase/aspartase (N-terminal domain)"/>
    <property type="match status" value="1"/>
</dbReference>
<organism evidence="3 4">
    <name type="scientific">Elsinoe batatas</name>
    <dbReference type="NCBI Taxonomy" id="2601811"/>
    <lineage>
        <taxon>Eukaryota</taxon>
        <taxon>Fungi</taxon>
        <taxon>Dikarya</taxon>
        <taxon>Ascomycota</taxon>
        <taxon>Pezizomycotina</taxon>
        <taxon>Dothideomycetes</taxon>
        <taxon>Dothideomycetidae</taxon>
        <taxon>Myriangiales</taxon>
        <taxon>Elsinoaceae</taxon>
        <taxon>Elsinoe</taxon>
    </lineage>
</organism>
<dbReference type="InterPro" id="IPR022313">
    <property type="entry name" value="Phe/His_NH3-lyase_AS"/>
</dbReference>
<dbReference type="PANTHER" id="PTHR10362">
    <property type="entry name" value="HISTIDINE AMMONIA-LYASE"/>
    <property type="match status" value="1"/>
</dbReference>
<evidence type="ECO:0000256" key="1">
    <source>
        <dbReference type="ARBA" id="ARBA00007238"/>
    </source>
</evidence>
<dbReference type="EMBL" id="JAESVG020000008">
    <property type="protein sequence ID" value="KAG8624929.1"/>
    <property type="molecule type" value="Genomic_DNA"/>
</dbReference>
<protein>
    <recommendedName>
        <fullName evidence="5">Phenylalanine ammonia-lyase</fullName>
    </recommendedName>
</protein>
<accession>A0A8K0PGU4</accession>
<evidence type="ECO:0000313" key="3">
    <source>
        <dbReference type="EMBL" id="KAG8624929.1"/>
    </source>
</evidence>
<reference evidence="3" key="1">
    <citation type="submission" date="2021-07" db="EMBL/GenBank/DDBJ databases">
        <title>Elsinoe batatas strain:CRI-CJ2 Genome sequencing and assembly.</title>
        <authorList>
            <person name="Huang L."/>
        </authorList>
    </citation>
    <scope>NUCLEOTIDE SEQUENCE</scope>
    <source>
        <strain evidence="3">CRI-CJ2</strain>
    </source>
</reference>
<dbReference type="SUPFAM" id="SSF48557">
    <property type="entry name" value="L-aspartase-like"/>
    <property type="match status" value="1"/>
</dbReference>
<dbReference type="InterPro" id="IPR024083">
    <property type="entry name" value="Fumarase/histidase_N"/>
</dbReference>
<dbReference type="OrthoDB" id="10051290at2759"/>
<name>A0A8K0PGU4_9PEZI</name>
<feature type="region of interest" description="Disordered" evidence="2">
    <location>
        <begin position="537"/>
        <end position="557"/>
    </location>
</feature>
<comment type="similarity">
    <text evidence="1">Belongs to the PAL/histidase family.</text>
</comment>